<comment type="caution">
    <text evidence="1">The sequence shown here is derived from an EMBL/GenBank/DDBJ whole genome shotgun (WGS) entry which is preliminary data.</text>
</comment>
<sequence length="421" mass="49979">MLIKLFTLFNTCYSSTRGSYTLDCDIGWTMIENLEKTKQPIMSYEEAIKLLDNLKTEDDLVKISSQISRSKIYEEFAERYEKYSEFCNLYKHEFEKEEEAKKVYIEIKKFFPRIFCDLVKGNIMFPLAKIIYKTHSIPPKKVHFGTVGHVFMLTFLRRITILCLCESYLFEKLGKDTRQIYNPKENISMFIDTAFYNTLSQNGKSLSYNFIQPNSYFYTKLKTQELKDEYKFAYELIIFEFQYLMLYVTNYFKFQKESFTPKLEFYKAKYKCEKANHAVIHDTFFNSTILNKIKEIRHSEDKARLLFHPREKFNVNFSFGDGYSFINENNLINFYFVSPEPGTEKDLTYKTLELGDLVDLKTQHLPFTNSISFNLVMSIFQFYSDKYTLFISVEFSLQNVITAKIVHLGIQPYDQILSSIN</sequence>
<proteinExistence type="predicted"/>
<accession>A0A9P6KZY3</accession>
<protein>
    <submittedName>
        <fullName evidence="1">Uncharacterized protein</fullName>
    </submittedName>
</protein>
<dbReference type="Proteomes" id="UP000740883">
    <property type="component" value="Unassembled WGS sequence"/>
</dbReference>
<keyword evidence="2" id="KW-1185">Reference proteome</keyword>
<organism evidence="1 2">
    <name type="scientific">Nosema granulosis</name>
    <dbReference type="NCBI Taxonomy" id="83296"/>
    <lineage>
        <taxon>Eukaryota</taxon>
        <taxon>Fungi</taxon>
        <taxon>Fungi incertae sedis</taxon>
        <taxon>Microsporidia</taxon>
        <taxon>Nosematidae</taxon>
        <taxon>Nosema</taxon>
    </lineage>
</organism>
<evidence type="ECO:0000313" key="1">
    <source>
        <dbReference type="EMBL" id="KAF9764082.1"/>
    </source>
</evidence>
<gene>
    <name evidence="1" type="ORF">NGRA_0849</name>
</gene>
<dbReference type="EMBL" id="SBJO01000039">
    <property type="protein sequence ID" value="KAF9764082.1"/>
    <property type="molecule type" value="Genomic_DNA"/>
</dbReference>
<reference evidence="1 2" key="1">
    <citation type="journal article" date="2020" name="Genome Biol. Evol.">
        <title>Comparative genomics of strictly vertically transmitted, feminizing microsporidia endosymbionts of amphipod crustaceans.</title>
        <authorList>
            <person name="Cormier A."/>
            <person name="Chebbi M.A."/>
            <person name="Giraud I."/>
            <person name="Wattier R."/>
            <person name="Teixeira M."/>
            <person name="Gilbert C."/>
            <person name="Rigaud T."/>
            <person name="Cordaux R."/>
        </authorList>
    </citation>
    <scope>NUCLEOTIDE SEQUENCE [LARGE SCALE GENOMIC DNA]</scope>
    <source>
        <strain evidence="1 2">Ou3-Ou53</strain>
    </source>
</reference>
<dbReference type="AlphaFoldDB" id="A0A9P6KZY3"/>
<evidence type="ECO:0000313" key="2">
    <source>
        <dbReference type="Proteomes" id="UP000740883"/>
    </source>
</evidence>
<name>A0A9P6KZY3_9MICR</name>